<name>A0A7J6VJ62_THATH</name>
<dbReference type="PROSITE" id="PS51005">
    <property type="entry name" value="NAC"/>
    <property type="match status" value="1"/>
</dbReference>
<evidence type="ECO:0000313" key="7">
    <source>
        <dbReference type="EMBL" id="KAF5185156.1"/>
    </source>
</evidence>
<dbReference type="Gene3D" id="2.170.150.80">
    <property type="entry name" value="NAC domain"/>
    <property type="match status" value="1"/>
</dbReference>
<protein>
    <recommendedName>
        <fullName evidence="6">NAC domain-containing protein</fullName>
    </recommendedName>
</protein>
<keyword evidence="3" id="KW-0804">Transcription</keyword>
<dbReference type="PANTHER" id="PTHR31719:SF43">
    <property type="entry name" value="NAC TRANSCRIPTION FACTOR 56"/>
    <property type="match status" value="1"/>
</dbReference>
<dbReference type="GO" id="GO:0003677">
    <property type="term" value="F:DNA binding"/>
    <property type="evidence" value="ECO:0007669"/>
    <property type="project" value="UniProtKB-KW"/>
</dbReference>
<evidence type="ECO:0000256" key="5">
    <source>
        <dbReference type="SAM" id="MobiDB-lite"/>
    </source>
</evidence>
<keyword evidence="8" id="KW-1185">Reference proteome</keyword>
<evidence type="ECO:0000313" key="8">
    <source>
        <dbReference type="Proteomes" id="UP000554482"/>
    </source>
</evidence>
<dbReference type="OrthoDB" id="774757at2759"/>
<accession>A0A7J6VJ62</accession>
<evidence type="ECO:0000256" key="2">
    <source>
        <dbReference type="ARBA" id="ARBA00023125"/>
    </source>
</evidence>
<dbReference type="GO" id="GO:0006355">
    <property type="term" value="P:regulation of DNA-templated transcription"/>
    <property type="evidence" value="ECO:0007669"/>
    <property type="project" value="InterPro"/>
</dbReference>
<feature type="region of interest" description="Disordered" evidence="5">
    <location>
        <begin position="172"/>
        <end position="227"/>
    </location>
</feature>
<dbReference type="InterPro" id="IPR036093">
    <property type="entry name" value="NAC_dom_sf"/>
</dbReference>
<evidence type="ECO:0000259" key="6">
    <source>
        <dbReference type="PROSITE" id="PS51005"/>
    </source>
</evidence>
<feature type="domain" description="NAC" evidence="6">
    <location>
        <begin position="5"/>
        <end position="168"/>
    </location>
</feature>
<keyword evidence="2" id="KW-0238">DNA-binding</keyword>
<reference evidence="7 8" key="1">
    <citation type="submission" date="2020-06" db="EMBL/GenBank/DDBJ databases">
        <title>Transcriptomic and genomic resources for Thalictrum thalictroides and T. hernandezii: Facilitating candidate gene discovery in an emerging model plant lineage.</title>
        <authorList>
            <person name="Arias T."/>
            <person name="Riano-Pachon D.M."/>
            <person name="Di Stilio V.S."/>
        </authorList>
    </citation>
    <scope>NUCLEOTIDE SEQUENCE [LARGE SCALE GENOMIC DNA]</scope>
    <source>
        <strain evidence="8">cv. WT478/WT964</strain>
        <tissue evidence="7">Leaves</tissue>
    </source>
</reference>
<organism evidence="7 8">
    <name type="scientific">Thalictrum thalictroides</name>
    <name type="common">Rue-anemone</name>
    <name type="synonym">Anemone thalictroides</name>
    <dbReference type="NCBI Taxonomy" id="46969"/>
    <lineage>
        <taxon>Eukaryota</taxon>
        <taxon>Viridiplantae</taxon>
        <taxon>Streptophyta</taxon>
        <taxon>Embryophyta</taxon>
        <taxon>Tracheophyta</taxon>
        <taxon>Spermatophyta</taxon>
        <taxon>Magnoliopsida</taxon>
        <taxon>Ranunculales</taxon>
        <taxon>Ranunculaceae</taxon>
        <taxon>Thalictroideae</taxon>
        <taxon>Thalictrum</taxon>
    </lineage>
</organism>
<dbReference type="AlphaFoldDB" id="A0A7J6VJ62"/>
<feature type="compositionally biased region" description="Polar residues" evidence="5">
    <location>
        <begin position="178"/>
        <end position="187"/>
    </location>
</feature>
<evidence type="ECO:0000256" key="4">
    <source>
        <dbReference type="ARBA" id="ARBA00023242"/>
    </source>
</evidence>
<comment type="caution">
    <text evidence="7">The sequence shown here is derived from an EMBL/GenBank/DDBJ whole genome shotgun (WGS) entry which is preliminary data.</text>
</comment>
<dbReference type="EMBL" id="JABWDY010031070">
    <property type="protein sequence ID" value="KAF5185156.1"/>
    <property type="molecule type" value="Genomic_DNA"/>
</dbReference>
<dbReference type="Proteomes" id="UP000554482">
    <property type="component" value="Unassembled WGS sequence"/>
</dbReference>
<keyword evidence="1" id="KW-0805">Transcription regulation</keyword>
<gene>
    <name evidence="7" type="ORF">FRX31_025253</name>
</gene>
<evidence type="ECO:0000256" key="3">
    <source>
        <dbReference type="ARBA" id="ARBA00023163"/>
    </source>
</evidence>
<dbReference type="PANTHER" id="PTHR31719">
    <property type="entry name" value="NAC TRANSCRIPTION FACTOR 56"/>
    <property type="match status" value="1"/>
</dbReference>
<dbReference type="InterPro" id="IPR003441">
    <property type="entry name" value="NAC-dom"/>
</dbReference>
<keyword evidence="4" id="KW-0539">Nucleus</keyword>
<feature type="compositionally biased region" description="Low complexity" evidence="5">
    <location>
        <begin position="206"/>
        <end position="217"/>
    </location>
</feature>
<proteinExistence type="predicted"/>
<dbReference type="SUPFAM" id="SSF101941">
    <property type="entry name" value="NAC domain"/>
    <property type="match status" value="1"/>
</dbReference>
<evidence type="ECO:0000256" key="1">
    <source>
        <dbReference type="ARBA" id="ARBA00023015"/>
    </source>
</evidence>
<dbReference type="Pfam" id="PF02365">
    <property type="entry name" value="NAM"/>
    <property type="match status" value="1"/>
</dbReference>
<sequence length="418" mass="47292">MGLSLPPGFQFCPTDQELIEFYLSNKVAGITLGPQFNSFISEKILYGEKAEGPSNLFAGRSEEYLYFFTEVNKKFANGNGNHMERIAGNGTWRIQKTTPVLDNQKTSIIGYRKPFSFIPKNKEEVEMLEEFVVSYTMNEFTLKNYPPSSSSSQNHQASEWTVCKIRKMVSKNKRYRQPASSSVSSMPKQVEGRKRARTSSYELMLQSTTPSTQTSHQQEQKHHHPCADQSLQQTSICYDNEFESQTDSSVAYHQLADTAVAMIPEVVPNLPEFSQPHQQSDYVAAQAQPDHEDAMITEVVHNNLLEYSEPHQSDYFAAQPDHEDAAYYESLGGFSLADLDVPLQLESEDDLCPLNMGQNFTSMLLPDNDDPNMDMGQNFPSMLLADNDDPNMFPNWTMSMNMFEDVGLGISFTVEEML</sequence>